<evidence type="ECO:0000256" key="1">
    <source>
        <dbReference type="ARBA" id="ARBA00022801"/>
    </source>
</evidence>
<dbReference type="CDD" id="cd02696">
    <property type="entry name" value="MurNAc-LAA"/>
    <property type="match status" value="1"/>
</dbReference>
<dbReference type="PANTHER" id="PTHR30404:SF0">
    <property type="entry name" value="N-ACETYLMURAMOYL-L-ALANINE AMIDASE AMIC"/>
    <property type="match status" value="1"/>
</dbReference>
<reference evidence="3" key="1">
    <citation type="journal article" date="2018" name="Int. J. Syst. Evol. Microbiol.">
        <title>Jatrophihabitans telluris sp. nov., isolated from sediment soil of lava forest wetlands and the emended description of the genus Jatrophihabitans.</title>
        <authorList>
            <person name="Lee K.C."/>
            <person name="Suh M.K."/>
            <person name="Eom M.K."/>
            <person name="Kim K.K."/>
            <person name="Kim J.S."/>
            <person name="Kim D.S."/>
            <person name="Ko S.H."/>
            <person name="Shin Y.K."/>
            <person name="Lee J.S."/>
        </authorList>
    </citation>
    <scope>NUCLEOTIDE SEQUENCE</scope>
    <source>
        <strain evidence="3">N237</strain>
    </source>
</reference>
<sequence>MLNPGHNGGNAANPGAIGRQVPAGFGQYKACDTTGTQTNAGYPEHAFNWDVALRVRSALQAHDVQVILTRPSDTGVGPCVDQRAAIGNRAGVAAVVSIHADGAPASGHGFHVCEDSRQPGGAAVAAQSHRLTVAMHDALLGGSGMSVSSYLGSNGYYPRDDLAGLNLATVPATFLEIGNMRNSGDAGIQSSAAGRQRIAEAVARAILAWLAAR</sequence>
<dbReference type="RefSeq" id="WP_249771456.1">
    <property type="nucleotide sequence ID" value="NZ_CP097332.1"/>
</dbReference>
<gene>
    <name evidence="3" type="ORF">M6D93_18170</name>
</gene>
<evidence type="ECO:0000313" key="3">
    <source>
        <dbReference type="EMBL" id="UQX88193.1"/>
    </source>
</evidence>
<keyword evidence="1" id="KW-0378">Hydrolase</keyword>
<dbReference type="PANTHER" id="PTHR30404">
    <property type="entry name" value="N-ACETYLMURAMOYL-L-ALANINE AMIDASE"/>
    <property type="match status" value="1"/>
</dbReference>
<accession>A0ABY4QXH5</accession>
<protein>
    <submittedName>
        <fullName evidence="3">N-acetylmuramoyl-L-alanine amidase</fullName>
    </submittedName>
</protein>
<proteinExistence type="predicted"/>
<feature type="domain" description="MurNAc-LAA" evidence="2">
    <location>
        <begin position="84"/>
        <end position="207"/>
    </location>
</feature>
<dbReference type="EMBL" id="CP097332">
    <property type="protein sequence ID" value="UQX88193.1"/>
    <property type="molecule type" value="Genomic_DNA"/>
</dbReference>
<dbReference type="Pfam" id="PF01520">
    <property type="entry name" value="Amidase_3"/>
    <property type="match status" value="1"/>
</dbReference>
<organism evidence="3 4">
    <name type="scientific">Jatrophihabitans telluris</name>
    <dbReference type="NCBI Taxonomy" id="2038343"/>
    <lineage>
        <taxon>Bacteria</taxon>
        <taxon>Bacillati</taxon>
        <taxon>Actinomycetota</taxon>
        <taxon>Actinomycetes</taxon>
        <taxon>Jatrophihabitantales</taxon>
        <taxon>Jatrophihabitantaceae</taxon>
        <taxon>Jatrophihabitans</taxon>
    </lineage>
</organism>
<evidence type="ECO:0000259" key="2">
    <source>
        <dbReference type="SMART" id="SM00646"/>
    </source>
</evidence>
<dbReference type="InterPro" id="IPR002508">
    <property type="entry name" value="MurNAc-LAA_cat"/>
</dbReference>
<dbReference type="Proteomes" id="UP001056336">
    <property type="component" value="Chromosome"/>
</dbReference>
<evidence type="ECO:0000313" key="4">
    <source>
        <dbReference type="Proteomes" id="UP001056336"/>
    </source>
</evidence>
<dbReference type="InterPro" id="IPR050695">
    <property type="entry name" value="N-acetylmuramoyl_amidase_3"/>
</dbReference>
<reference evidence="3" key="2">
    <citation type="submission" date="2022-05" db="EMBL/GenBank/DDBJ databases">
        <authorList>
            <person name="Kim J.-S."/>
            <person name="Lee K."/>
            <person name="Suh M."/>
            <person name="Eom M."/>
            <person name="Kim J.-S."/>
            <person name="Kim D.-S."/>
            <person name="Ko S.-H."/>
            <person name="Shin Y."/>
            <person name="Lee J.-S."/>
        </authorList>
    </citation>
    <scope>NUCLEOTIDE SEQUENCE</scope>
    <source>
        <strain evidence="3">N237</strain>
    </source>
</reference>
<keyword evidence="4" id="KW-1185">Reference proteome</keyword>
<dbReference type="SUPFAM" id="SSF53187">
    <property type="entry name" value="Zn-dependent exopeptidases"/>
    <property type="match status" value="1"/>
</dbReference>
<dbReference type="SMART" id="SM00646">
    <property type="entry name" value="Ami_3"/>
    <property type="match status" value="1"/>
</dbReference>
<dbReference type="Gene3D" id="3.40.630.40">
    <property type="entry name" value="Zn-dependent exopeptidases"/>
    <property type="match status" value="1"/>
</dbReference>
<name>A0ABY4QXH5_9ACTN</name>